<feature type="region of interest" description="Disordered" evidence="1">
    <location>
        <begin position="45"/>
        <end position="90"/>
    </location>
</feature>
<keyword evidence="2" id="KW-0812">Transmembrane</keyword>
<reference evidence="4" key="1">
    <citation type="submission" date="2013-09" db="EMBL/GenBank/DDBJ databases">
        <title>The Genome Sequence of Anopheles culicifacies species A.</title>
        <authorList>
            <consortium name="The Broad Institute Genomics Platform"/>
            <person name="Neafsey D.E."/>
            <person name="Besansky N."/>
            <person name="Howell P."/>
            <person name="Walton C."/>
            <person name="Young S.K."/>
            <person name="Zeng Q."/>
            <person name="Gargeya S."/>
            <person name="Fitzgerald M."/>
            <person name="Haas B."/>
            <person name="Abouelleil A."/>
            <person name="Allen A.W."/>
            <person name="Alvarado L."/>
            <person name="Arachchi H.M."/>
            <person name="Berlin A.M."/>
            <person name="Chapman S.B."/>
            <person name="Gainer-Dewar J."/>
            <person name="Goldberg J."/>
            <person name="Griggs A."/>
            <person name="Gujja S."/>
            <person name="Hansen M."/>
            <person name="Howarth C."/>
            <person name="Imamovic A."/>
            <person name="Ireland A."/>
            <person name="Larimer J."/>
            <person name="McCowan C."/>
            <person name="Murphy C."/>
            <person name="Pearson M."/>
            <person name="Poon T.W."/>
            <person name="Priest M."/>
            <person name="Roberts A."/>
            <person name="Saif S."/>
            <person name="Shea T."/>
            <person name="Sisk P."/>
            <person name="Sykes S."/>
            <person name="Wortman J."/>
            <person name="Nusbaum C."/>
            <person name="Birren B."/>
        </authorList>
    </citation>
    <scope>NUCLEOTIDE SEQUENCE [LARGE SCALE GENOMIC DNA]</scope>
    <source>
        <strain evidence="4">A-37</strain>
    </source>
</reference>
<proteinExistence type="predicted"/>
<accession>A0A182ME29</accession>
<dbReference type="AlphaFoldDB" id="A0A182ME29"/>
<dbReference type="Proteomes" id="UP000075883">
    <property type="component" value="Unassembled WGS sequence"/>
</dbReference>
<keyword evidence="2" id="KW-0472">Membrane</keyword>
<dbReference type="EMBL" id="AXCM01003515">
    <property type="status" value="NOT_ANNOTATED_CDS"/>
    <property type="molecule type" value="Genomic_DNA"/>
</dbReference>
<name>A0A182ME29_9DIPT</name>
<evidence type="ECO:0000313" key="4">
    <source>
        <dbReference type="Proteomes" id="UP000075883"/>
    </source>
</evidence>
<keyword evidence="4" id="KW-1185">Reference proteome</keyword>
<protein>
    <submittedName>
        <fullName evidence="3">Uncharacterized protein</fullName>
    </submittedName>
</protein>
<reference evidence="3" key="2">
    <citation type="submission" date="2020-05" db="UniProtKB">
        <authorList>
            <consortium name="EnsemblMetazoa"/>
        </authorList>
    </citation>
    <scope>IDENTIFICATION</scope>
    <source>
        <strain evidence="3">A-37</strain>
    </source>
</reference>
<evidence type="ECO:0000313" key="3">
    <source>
        <dbReference type="EnsemblMetazoa" id="ACUA015995-PA"/>
    </source>
</evidence>
<keyword evidence="2" id="KW-1133">Transmembrane helix</keyword>
<sequence length="211" mass="23206">MEGKNGPEDEETLACHASRLSTLPNLAKDAAAPFRVGLTWPSPGFRLSMDGDRKRRSLSRSKLNALKSPPRDRDALGPLDDGGPAIVGARPARPNAARRCRLLAARGRPNASRSVPSLPSVSVVSLRFRWLRRRTNPSPPSSSLGKSFTLELLAKILLIITILIIVIFLVIFRLTSPWTTVSHELSRFTILIVFLFLFFVLLTEGLIGFGL</sequence>
<feature type="transmembrane region" description="Helical" evidence="2">
    <location>
        <begin position="188"/>
        <end position="209"/>
    </location>
</feature>
<organism evidence="3 4">
    <name type="scientific">Anopheles culicifacies</name>
    <dbReference type="NCBI Taxonomy" id="139723"/>
    <lineage>
        <taxon>Eukaryota</taxon>
        <taxon>Metazoa</taxon>
        <taxon>Ecdysozoa</taxon>
        <taxon>Arthropoda</taxon>
        <taxon>Hexapoda</taxon>
        <taxon>Insecta</taxon>
        <taxon>Pterygota</taxon>
        <taxon>Neoptera</taxon>
        <taxon>Endopterygota</taxon>
        <taxon>Diptera</taxon>
        <taxon>Nematocera</taxon>
        <taxon>Culicoidea</taxon>
        <taxon>Culicidae</taxon>
        <taxon>Anophelinae</taxon>
        <taxon>Anopheles</taxon>
        <taxon>culicifacies species complex</taxon>
    </lineage>
</organism>
<dbReference type="EnsemblMetazoa" id="ACUA015995-RA">
    <property type="protein sequence ID" value="ACUA015995-PA"/>
    <property type="gene ID" value="ACUA015995"/>
</dbReference>
<dbReference type="EMBL" id="AXCM01003514">
    <property type="status" value="NOT_ANNOTATED_CDS"/>
    <property type="molecule type" value="Genomic_DNA"/>
</dbReference>
<feature type="transmembrane region" description="Helical" evidence="2">
    <location>
        <begin position="152"/>
        <end position="176"/>
    </location>
</feature>
<evidence type="ECO:0000256" key="2">
    <source>
        <dbReference type="SAM" id="Phobius"/>
    </source>
</evidence>
<dbReference type="VEuPathDB" id="VectorBase:ACUA015995"/>
<evidence type="ECO:0000256" key="1">
    <source>
        <dbReference type="SAM" id="MobiDB-lite"/>
    </source>
</evidence>